<dbReference type="GO" id="GO:0051213">
    <property type="term" value="F:dioxygenase activity"/>
    <property type="evidence" value="ECO:0007669"/>
    <property type="project" value="UniProtKB-KW"/>
</dbReference>
<dbReference type="Pfam" id="PF00355">
    <property type="entry name" value="Rieske"/>
    <property type="match status" value="1"/>
</dbReference>
<dbReference type="SUPFAM" id="SSF50022">
    <property type="entry name" value="ISP domain"/>
    <property type="match status" value="1"/>
</dbReference>
<dbReference type="AlphaFoldDB" id="A0A258HKX9"/>
<keyword evidence="9" id="KW-0520">NAD</keyword>
<dbReference type="Gene3D" id="2.102.10.10">
    <property type="entry name" value="Rieske [2Fe-2S] iron-sulphur domain"/>
    <property type="match status" value="1"/>
</dbReference>
<evidence type="ECO:0000313" key="12">
    <source>
        <dbReference type="Proteomes" id="UP000216147"/>
    </source>
</evidence>
<evidence type="ECO:0000256" key="1">
    <source>
        <dbReference type="ARBA" id="ARBA00008751"/>
    </source>
</evidence>
<keyword evidence="8" id="KW-0411">Iron-sulfur</keyword>
<feature type="domain" description="Rieske" evidence="10">
    <location>
        <begin position="49"/>
        <end position="160"/>
    </location>
</feature>
<protein>
    <submittedName>
        <fullName evidence="11">Aromatic ring-hydroxylating dioxygenase subunit alpha</fullName>
    </submittedName>
</protein>
<proteinExistence type="inferred from homology"/>
<evidence type="ECO:0000313" key="11">
    <source>
        <dbReference type="EMBL" id="OYX57640.1"/>
    </source>
</evidence>
<dbReference type="PANTHER" id="PTHR43756:SF1">
    <property type="entry name" value="3-PHENYLPROPIONATE_CINNAMIC ACID DIOXYGENASE SUBUNIT ALPHA"/>
    <property type="match status" value="1"/>
</dbReference>
<dbReference type="PRINTS" id="PR00090">
    <property type="entry name" value="RNGDIOXGNASE"/>
</dbReference>
<keyword evidence="4" id="KW-0058">Aromatic hydrocarbons catabolism</keyword>
<comment type="caution">
    <text evidence="11">The sequence shown here is derived from an EMBL/GenBank/DDBJ whole genome shotgun (WGS) entry which is preliminary data.</text>
</comment>
<dbReference type="EMBL" id="NCEQ01000005">
    <property type="protein sequence ID" value="OYX57640.1"/>
    <property type="molecule type" value="Genomic_DNA"/>
</dbReference>
<gene>
    <name evidence="11" type="ORF">B7Y86_05770</name>
</gene>
<keyword evidence="3" id="KW-0479">Metal-binding</keyword>
<keyword evidence="5 11" id="KW-0223">Dioxygenase</keyword>
<evidence type="ECO:0000256" key="3">
    <source>
        <dbReference type="ARBA" id="ARBA00022723"/>
    </source>
</evidence>
<keyword evidence="6" id="KW-0560">Oxidoreductase</keyword>
<evidence type="ECO:0000256" key="6">
    <source>
        <dbReference type="ARBA" id="ARBA00023002"/>
    </source>
</evidence>
<dbReference type="InterPro" id="IPR036922">
    <property type="entry name" value="Rieske_2Fe-2S_sf"/>
</dbReference>
<dbReference type="CDD" id="cd08881">
    <property type="entry name" value="RHO_alpha_C_NDO-like"/>
    <property type="match status" value="1"/>
</dbReference>
<dbReference type="Pfam" id="PF00848">
    <property type="entry name" value="Ring_hydroxyl_A"/>
    <property type="match status" value="1"/>
</dbReference>
<evidence type="ECO:0000256" key="8">
    <source>
        <dbReference type="ARBA" id="ARBA00023014"/>
    </source>
</evidence>
<dbReference type="InterPro" id="IPR015881">
    <property type="entry name" value="ARHD_Rieske_2Fe_2S"/>
</dbReference>
<dbReference type="InterPro" id="IPR001663">
    <property type="entry name" value="Rng_hydr_dOase-A"/>
</dbReference>
<dbReference type="Gene3D" id="3.90.380.10">
    <property type="entry name" value="Naphthalene 1,2-dioxygenase Alpha Subunit, Chain A, domain 1"/>
    <property type="match status" value="1"/>
</dbReference>
<dbReference type="Proteomes" id="UP000216147">
    <property type="component" value="Unassembled WGS sequence"/>
</dbReference>
<dbReference type="InterPro" id="IPR043266">
    <property type="entry name" value="RHO_NdoB-like_C"/>
</dbReference>
<reference evidence="11 12" key="1">
    <citation type="submission" date="2017-03" db="EMBL/GenBank/DDBJ databases">
        <title>Lifting the veil on microbial sulfur biogeochemistry in mining wastewaters.</title>
        <authorList>
            <person name="Kantor R.S."/>
            <person name="Colenbrander Nelson T."/>
            <person name="Marshall S."/>
            <person name="Bennett D."/>
            <person name="Apte S."/>
            <person name="Camacho D."/>
            <person name="Thomas B.C."/>
            <person name="Warren L.A."/>
            <person name="Banfield J.F."/>
        </authorList>
    </citation>
    <scope>NUCLEOTIDE SEQUENCE [LARGE SCALE GENOMIC DNA]</scope>
    <source>
        <strain evidence="11">32-68-21</strain>
    </source>
</reference>
<evidence type="ECO:0000256" key="5">
    <source>
        <dbReference type="ARBA" id="ARBA00022964"/>
    </source>
</evidence>
<keyword evidence="2" id="KW-0001">2Fe-2S</keyword>
<organism evidence="11 12">
    <name type="scientific">Brevundimonas subvibrioides</name>
    <dbReference type="NCBI Taxonomy" id="74313"/>
    <lineage>
        <taxon>Bacteria</taxon>
        <taxon>Pseudomonadati</taxon>
        <taxon>Pseudomonadota</taxon>
        <taxon>Alphaproteobacteria</taxon>
        <taxon>Caulobacterales</taxon>
        <taxon>Caulobacteraceae</taxon>
        <taxon>Brevundimonas</taxon>
    </lineage>
</organism>
<dbReference type="InterPro" id="IPR017941">
    <property type="entry name" value="Rieske_2Fe-2S"/>
</dbReference>
<keyword evidence="7" id="KW-0408">Iron</keyword>
<name>A0A258HKX9_9CAUL</name>
<dbReference type="PANTHER" id="PTHR43756">
    <property type="entry name" value="CHOLINE MONOOXYGENASE, CHLOROPLASTIC"/>
    <property type="match status" value="1"/>
</dbReference>
<accession>A0A258HKX9</accession>
<evidence type="ECO:0000256" key="9">
    <source>
        <dbReference type="ARBA" id="ARBA00023027"/>
    </source>
</evidence>
<evidence type="ECO:0000256" key="2">
    <source>
        <dbReference type="ARBA" id="ARBA00022714"/>
    </source>
</evidence>
<dbReference type="GO" id="GO:0005506">
    <property type="term" value="F:iron ion binding"/>
    <property type="evidence" value="ECO:0007669"/>
    <property type="project" value="InterPro"/>
</dbReference>
<dbReference type="PROSITE" id="PS51296">
    <property type="entry name" value="RIESKE"/>
    <property type="match status" value="1"/>
</dbReference>
<comment type="similarity">
    <text evidence="1">Belongs to the bacterial ring-hydroxylating dioxygenase alpha subunit family.</text>
</comment>
<dbReference type="GO" id="GO:0051537">
    <property type="term" value="F:2 iron, 2 sulfur cluster binding"/>
    <property type="evidence" value="ECO:0007669"/>
    <property type="project" value="UniProtKB-KW"/>
</dbReference>
<dbReference type="InterPro" id="IPR015879">
    <property type="entry name" value="Ring_hydroxy_dOase_asu_C_dom"/>
</dbReference>
<evidence type="ECO:0000256" key="4">
    <source>
        <dbReference type="ARBA" id="ARBA00022797"/>
    </source>
</evidence>
<sequence>MLDRTRATLSDGTTIDDLINVQTREVQLRTISDPELYDIEMRKVFAKTWLLLGHESEIPNSGDFITRLMGSDPVLITRQKDETIKVMLNVCPHRGMRVCVNDAGNAKVHTCIYHGWAFKNDGDFIGAPVAAEQMHGSILPKEKLGLTQARVHIYGGLIFATWNFEGPTFDEFLGEMKWYYDMLFCRTDRGLEVLGPPQRFTIKANWKTACEQSASDGFHTLTLHRWLGEFAKFGDGDLTTSMYGTEVSSLQGHSLRCMPVANKFKQAAGFRDGNLTLAEKLAIVPPPGITKEMLPELVRNLSPEQLGLLVDSPPQVGGMFPNVLIAFIYVPQPDGEIIGLTSLHTYIPKGPDELEFCNYILAEKDAPEEHKQKALQFAVRMLGTSGMVEQDDSDTWPHITQTAKGAAARNVTMKYQAVCTTPPRPDWPGPALVYEGFTKDDTQWNWWLAYRDLMNAPA</sequence>
<evidence type="ECO:0000259" key="10">
    <source>
        <dbReference type="PROSITE" id="PS51296"/>
    </source>
</evidence>
<dbReference type="SUPFAM" id="SSF55961">
    <property type="entry name" value="Bet v1-like"/>
    <property type="match status" value="1"/>
</dbReference>
<dbReference type="PROSITE" id="PS00570">
    <property type="entry name" value="RING_HYDROXYL_ALPHA"/>
    <property type="match status" value="1"/>
</dbReference>
<evidence type="ECO:0000256" key="7">
    <source>
        <dbReference type="ARBA" id="ARBA00023004"/>
    </source>
</evidence>